<feature type="transmembrane region" description="Helical" evidence="16">
    <location>
        <begin position="12"/>
        <end position="33"/>
    </location>
</feature>
<dbReference type="InterPro" id="IPR005899">
    <property type="entry name" value="Na_pump_deCOase"/>
</dbReference>
<dbReference type="EC" id="7.2.4.2" evidence="16"/>
<keyword evidence="12 16" id="KW-0406">Ion transport</keyword>
<dbReference type="RefSeq" id="WP_101056579.1">
    <property type="nucleotide sequence ID" value="NZ_BMXX01000048.1"/>
</dbReference>
<evidence type="ECO:0000256" key="1">
    <source>
        <dbReference type="ARBA" id="ARBA00001959"/>
    </source>
</evidence>
<dbReference type="KEGG" id="schk:GII14_07230"/>
<evidence type="ECO:0000256" key="12">
    <source>
        <dbReference type="ARBA" id="ARBA00023065"/>
    </source>
</evidence>
<evidence type="ECO:0000256" key="6">
    <source>
        <dbReference type="ARBA" id="ARBA00022448"/>
    </source>
</evidence>
<keyword evidence="9 16" id="KW-1278">Translocase</keyword>
<evidence type="ECO:0000256" key="5">
    <source>
        <dbReference type="ARBA" id="ARBA00011869"/>
    </source>
</evidence>
<dbReference type="HAMAP" id="MF_00404">
    <property type="entry name" value="OadG"/>
    <property type="match status" value="1"/>
</dbReference>
<dbReference type="GeneID" id="99799529"/>
<evidence type="ECO:0000256" key="17">
    <source>
        <dbReference type="SAM" id="MobiDB-lite"/>
    </source>
</evidence>
<dbReference type="GO" id="GO:0015081">
    <property type="term" value="F:sodium ion transmembrane transporter activity"/>
    <property type="evidence" value="ECO:0007669"/>
    <property type="project" value="UniProtKB-UniRule"/>
</dbReference>
<comment type="cofactor">
    <cofactor evidence="1 16">
        <name>Na(+)</name>
        <dbReference type="ChEBI" id="CHEBI:29101"/>
    </cofactor>
</comment>
<keyword evidence="13 16" id="KW-0472">Membrane</keyword>
<keyword evidence="8 16" id="KW-0812">Transmembrane</keyword>
<dbReference type="GO" id="GO:0036376">
    <property type="term" value="P:sodium ion export across plasma membrane"/>
    <property type="evidence" value="ECO:0007669"/>
    <property type="project" value="InterPro"/>
</dbReference>
<comment type="subunit">
    <text evidence="5 16">Heterotrimer of an alpha, a beta and a gamma subunit.</text>
</comment>
<evidence type="ECO:0000256" key="9">
    <source>
        <dbReference type="ARBA" id="ARBA00022967"/>
    </source>
</evidence>
<keyword evidence="6 16" id="KW-0813">Transport</keyword>
<proteinExistence type="inferred from homology"/>
<comment type="function">
    <text evidence="2 16">Catalyzes the decarboxylation of oxaloacetate coupled to Na(+) translocation.</text>
</comment>
<keyword evidence="10 16" id="KW-1133">Transmembrane helix</keyword>
<feature type="region of interest" description="Disordered" evidence="17">
    <location>
        <begin position="46"/>
        <end position="66"/>
    </location>
</feature>
<protein>
    <recommendedName>
        <fullName evidence="16">Probable oxaloacetate decarboxylase gamma chain</fullName>
        <ecNumber evidence="16">7.2.4.2</ecNumber>
    </recommendedName>
</protein>
<dbReference type="EMBL" id="CP045857">
    <property type="protein sequence ID" value="QIJ03989.1"/>
    <property type="molecule type" value="Genomic_DNA"/>
</dbReference>
<comment type="similarity">
    <text evidence="4 16">Belongs to the OadG family.</text>
</comment>
<dbReference type="GO" id="GO:0015451">
    <property type="term" value="F:decarboxylation-driven active transmembrane transporter activity"/>
    <property type="evidence" value="ECO:0007669"/>
    <property type="project" value="UniProtKB-EC"/>
</dbReference>
<dbReference type="GO" id="GO:0005886">
    <property type="term" value="C:plasma membrane"/>
    <property type="evidence" value="ECO:0007669"/>
    <property type="project" value="UniProtKB-SubCell"/>
</dbReference>
<evidence type="ECO:0000256" key="13">
    <source>
        <dbReference type="ARBA" id="ARBA00023136"/>
    </source>
</evidence>
<evidence type="ECO:0000256" key="8">
    <source>
        <dbReference type="ARBA" id="ARBA00022692"/>
    </source>
</evidence>
<name>A0A6G7LQF1_9GAMM</name>
<evidence type="ECO:0000256" key="7">
    <source>
        <dbReference type="ARBA" id="ARBA00022475"/>
    </source>
</evidence>
<comment type="catalytic activity">
    <reaction evidence="15 16">
        <text>oxaloacetate + 2 Na(+)(in) + H(+) = pyruvate + 2 Na(+)(out) + CO2</text>
        <dbReference type="Rhea" id="RHEA:57724"/>
        <dbReference type="ChEBI" id="CHEBI:15361"/>
        <dbReference type="ChEBI" id="CHEBI:15378"/>
        <dbReference type="ChEBI" id="CHEBI:16452"/>
        <dbReference type="ChEBI" id="CHEBI:16526"/>
        <dbReference type="ChEBI" id="CHEBI:29101"/>
        <dbReference type="EC" id="7.2.4.2"/>
    </reaction>
</comment>
<keyword evidence="7 16" id="KW-1003">Cell membrane</keyword>
<evidence type="ECO:0000256" key="2">
    <source>
        <dbReference type="ARBA" id="ARBA00003002"/>
    </source>
</evidence>
<dbReference type="GO" id="GO:0008948">
    <property type="term" value="F:oxaloacetate decarboxylase activity"/>
    <property type="evidence" value="ECO:0007669"/>
    <property type="project" value="UniProtKB-UniRule"/>
</dbReference>
<sequence>MMSLSEQLLEAVGIMLLGMGLVYLFLGLLILGLRISARYLAPRPNLEQSQPQTQGMGGAQPTVVPQTGAPTPQQLAAISCAIHQYRKQA</sequence>
<dbReference type="AlphaFoldDB" id="A0A6G7LQF1"/>
<evidence type="ECO:0000256" key="14">
    <source>
        <dbReference type="ARBA" id="ARBA00023201"/>
    </source>
</evidence>
<evidence type="ECO:0000313" key="18">
    <source>
        <dbReference type="EMBL" id="QIJ03989.1"/>
    </source>
</evidence>
<keyword evidence="14 16" id="KW-0739">Sodium transport</keyword>
<organism evidence="18 19">
    <name type="scientific">Shewanella chilikensis</name>
    <dbReference type="NCBI Taxonomy" id="558541"/>
    <lineage>
        <taxon>Bacteria</taxon>
        <taxon>Pseudomonadati</taxon>
        <taxon>Pseudomonadota</taxon>
        <taxon>Gammaproteobacteria</taxon>
        <taxon>Alteromonadales</taxon>
        <taxon>Shewanellaceae</taxon>
        <taxon>Shewanella</taxon>
    </lineage>
</organism>
<evidence type="ECO:0000256" key="15">
    <source>
        <dbReference type="ARBA" id="ARBA00048176"/>
    </source>
</evidence>
<keyword evidence="11 16" id="KW-0915">Sodium</keyword>
<accession>A0A6G7LQF1</accession>
<evidence type="ECO:0000256" key="4">
    <source>
        <dbReference type="ARBA" id="ARBA00005844"/>
    </source>
</evidence>
<reference evidence="18 19" key="1">
    <citation type="submission" date="2019-11" db="EMBL/GenBank/DDBJ databases">
        <title>Complete Genome Sequence of Shewanella chilikensis Strain DC57, Isolated from Corroded Seal Rings at a floating production facility in Australia.</title>
        <authorList>
            <person name="Salgar-Chaparro S.J."/>
            <person name="Castillo-Villamizar G.A."/>
            <person name="Poehlein A."/>
            <person name="Daniel R."/>
            <person name="Machuca L."/>
        </authorList>
    </citation>
    <scope>NUCLEOTIDE SEQUENCE [LARGE SCALE GENOMIC DNA]</scope>
    <source>
        <strain evidence="18 19">DC57</strain>
    </source>
</reference>
<evidence type="ECO:0000256" key="10">
    <source>
        <dbReference type="ARBA" id="ARBA00022989"/>
    </source>
</evidence>
<evidence type="ECO:0000256" key="11">
    <source>
        <dbReference type="ARBA" id="ARBA00023053"/>
    </source>
</evidence>
<evidence type="ECO:0000256" key="16">
    <source>
        <dbReference type="HAMAP-Rule" id="MF_00404"/>
    </source>
</evidence>
<dbReference type="Proteomes" id="UP000502117">
    <property type="component" value="Chromosome"/>
</dbReference>
<dbReference type="InterPro" id="IPR023424">
    <property type="entry name" value="OadG"/>
</dbReference>
<comment type="subcellular location">
    <subcellularLocation>
        <location evidence="3 16">Cell membrane</location>
        <topology evidence="3 16">Single-pass membrane protein</topology>
    </subcellularLocation>
</comment>
<gene>
    <name evidence="16" type="primary">oadG</name>
    <name evidence="18" type="ORF">GII14_07230</name>
</gene>
<evidence type="ECO:0000256" key="3">
    <source>
        <dbReference type="ARBA" id="ARBA00004162"/>
    </source>
</evidence>
<evidence type="ECO:0000313" key="19">
    <source>
        <dbReference type="Proteomes" id="UP000502117"/>
    </source>
</evidence>
<dbReference type="Pfam" id="PF04277">
    <property type="entry name" value="OAD_gamma"/>
    <property type="match status" value="1"/>
</dbReference>